<evidence type="ECO:0000313" key="7">
    <source>
        <dbReference type="Proteomes" id="UP000596827"/>
    </source>
</evidence>
<evidence type="ECO:0000256" key="2">
    <source>
        <dbReference type="ARBA" id="ARBA00022723"/>
    </source>
</evidence>
<keyword evidence="7" id="KW-1185">Reference proteome</keyword>
<evidence type="ECO:0000259" key="5">
    <source>
        <dbReference type="PROSITE" id="PS51296"/>
    </source>
</evidence>
<evidence type="ECO:0000256" key="4">
    <source>
        <dbReference type="ARBA" id="ARBA00023014"/>
    </source>
</evidence>
<dbReference type="PANTHER" id="PTHR40261:SF1">
    <property type="entry name" value="RIESKE DOMAIN-CONTAINING PROTEIN"/>
    <property type="match status" value="1"/>
</dbReference>
<dbReference type="PANTHER" id="PTHR40261">
    <property type="match status" value="1"/>
</dbReference>
<dbReference type="Proteomes" id="UP000596827">
    <property type="component" value="Unassembled WGS sequence"/>
</dbReference>
<evidence type="ECO:0000256" key="3">
    <source>
        <dbReference type="ARBA" id="ARBA00023004"/>
    </source>
</evidence>
<dbReference type="AlphaFoldDB" id="A0A923MCA5"/>
<keyword evidence="3" id="KW-0408">Iron</keyword>
<sequence length="126" mass="13725">MGDATIVLCRADEIAEGSARGFDPTGTGRDTIFVVRRDGYHGWRNECPHWANTSMAWRKDAFLNADASRIVCAAHGAQFEIDTGLCVLGPCLGESLRPVPLTRNDHGELQVRLSDLGHAGSERMTT</sequence>
<dbReference type="GO" id="GO:0051537">
    <property type="term" value="F:2 iron, 2 sulfur cluster binding"/>
    <property type="evidence" value="ECO:0007669"/>
    <property type="project" value="UniProtKB-KW"/>
</dbReference>
<protein>
    <submittedName>
        <fullName evidence="6">Rieske 2Fe-2S domain-containing protein</fullName>
    </submittedName>
</protein>
<dbReference type="SUPFAM" id="SSF50022">
    <property type="entry name" value="ISP domain"/>
    <property type="match status" value="1"/>
</dbReference>
<keyword evidence="2" id="KW-0479">Metal-binding</keyword>
<dbReference type="Pfam" id="PF00355">
    <property type="entry name" value="Rieske"/>
    <property type="match status" value="1"/>
</dbReference>
<feature type="domain" description="Rieske" evidence="5">
    <location>
        <begin position="6"/>
        <end position="91"/>
    </location>
</feature>
<evidence type="ECO:0000313" key="6">
    <source>
        <dbReference type="EMBL" id="MBC5766764.1"/>
    </source>
</evidence>
<dbReference type="RefSeq" id="WP_187083272.1">
    <property type="nucleotide sequence ID" value="NZ_JACORU010000007.1"/>
</dbReference>
<keyword evidence="1" id="KW-0001">2Fe-2S</keyword>
<gene>
    <name evidence="6" type="ORF">H8R02_20030</name>
</gene>
<keyword evidence="4" id="KW-0411">Iron-sulfur</keyword>
<proteinExistence type="predicted"/>
<dbReference type="CDD" id="cd03467">
    <property type="entry name" value="Rieske"/>
    <property type="match status" value="1"/>
</dbReference>
<organism evidence="6 7">
    <name type="scientific">Ramlibacter albus</name>
    <dbReference type="NCBI Taxonomy" id="2079448"/>
    <lineage>
        <taxon>Bacteria</taxon>
        <taxon>Pseudomonadati</taxon>
        <taxon>Pseudomonadota</taxon>
        <taxon>Betaproteobacteria</taxon>
        <taxon>Burkholderiales</taxon>
        <taxon>Comamonadaceae</taxon>
        <taxon>Ramlibacter</taxon>
    </lineage>
</organism>
<reference evidence="6" key="1">
    <citation type="submission" date="2020-08" db="EMBL/GenBank/DDBJ databases">
        <title>Ramlibacter sp. GTP1 16S ribosomal RNA gene genome sequencing and assembly.</title>
        <authorList>
            <person name="Kang M."/>
        </authorList>
    </citation>
    <scope>NUCLEOTIDE SEQUENCE</scope>
    <source>
        <strain evidence="6">GTP1</strain>
    </source>
</reference>
<dbReference type="Gene3D" id="2.102.10.10">
    <property type="entry name" value="Rieske [2Fe-2S] iron-sulphur domain"/>
    <property type="match status" value="1"/>
</dbReference>
<evidence type="ECO:0000256" key="1">
    <source>
        <dbReference type="ARBA" id="ARBA00022714"/>
    </source>
</evidence>
<dbReference type="EMBL" id="JACORU010000007">
    <property type="protein sequence ID" value="MBC5766764.1"/>
    <property type="molecule type" value="Genomic_DNA"/>
</dbReference>
<dbReference type="InterPro" id="IPR017941">
    <property type="entry name" value="Rieske_2Fe-2S"/>
</dbReference>
<accession>A0A923MCA5</accession>
<name>A0A923MCA5_9BURK</name>
<comment type="caution">
    <text evidence="6">The sequence shown here is derived from an EMBL/GenBank/DDBJ whole genome shotgun (WGS) entry which is preliminary data.</text>
</comment>
<dbReference type="PROSITE" id="PS51296">
    <property type="entry name" value="RIESKE"/>
    <property type="match status" value="1"/>
</dbReference>
<dbReference type="InterPro" id="IPR036922">
    <property type="entry name" value="Rieske_2Fe-2S_sf"/>
</dbReference>
<dbReference type="GO" id="GO:0046872">
    <property type="term" value="F:metal ion binding"/>
    <property type="evidence" value="ECO:0007669"/>
    <property type="project" value="UniProtKB-KW"/>
</dbReference>